<dbReference type="GO" id="GO:0005829">
    <property type="term" value="C:cytosol"/>
    <property type="evidence" value="ECO:0007669"/>
    <property type="project" value="TreeGrafter"/>
</dbReference>
<dbReference type="Gene3D" id="3.10.290.10">
    <property type="entry name" value="RNA-binding S4 domain"/>
    <property type="match status" value="1"/>
</dbReference>
<dbReference type="Gene3D" id="1.10.240.10">
    <property type="entry name" value="Tyrosyl-Transfer RNA Synthetase"/>
    <property type="match status" value="1"/>
</dbReference>
<protein>
    <recommendedName>
        <fullName evidence="11">Tyrosine--tRNA ligase</fullName>
        <ecNumber evidence="11">6.1.1.1</ecNumber>
    </recommendedName>
    <alternativeName>
        <fullName evidence="11">Tyrosyl-tRNA synthetase</fullName>
        <shortName evidence="11">TyrRS</shortName>
    </alternativeName>
</protein>
<evidence type="ECO:0000256" key="8">
    <source>
        <dbReference type="ARBA" id="ARBA00023146"/>
    </source>
</evidence>
<comment type="subunit">
    <text evidence="11">Homodimer.</text>
</comment>
<dbReference type="Gene3D" id="3.40.50.620">
    <property type="entry name" value="HUPs"/>
    <property type="match status" value="1"/>
</dbReference>
<dbReference type="Pfam" id="PF00579">
    <property type="entry name" value="tRNA-synt_1b"/>
    <property type="match status" value="1"/>
</dbReference>
<dbReference type="InterPro" id="IPR002307">
    <property type="entry name" value="Tyr-tRNA-ligase"/>
</dbReference>
<reference evidence="14 15" key="1">
    <citation type="submission" date="2020-08" db="EMBL/GenBank/DDBJ databases">
        <title>Genomic Encyclopedia of Type Strains, Phase IV (KMG-IV): sequencing the most valuable type-strain genomes for metagenomic binning, comparative biology and taxonomic classification.</title>
        <authorList>
            <person name="Goeker M."/>
        </authorList>
    </citation>
    <scope>NUCLEOTIDE SEQUENCE [LARGE SCALE GENOMIC DNA]</scope>
    <source>
        <strain evidence="14 15">DSM 26385</strain>
    </source>
</reference>
<feature type="binding site" evidence="11">
    <location>
        <position position="39"/>
    </location>
    <ligand>
        <name>L-tyrosine</name>
        <dbReference type="ChEBI" id="CHEBI:58315"/>
    </ligand>
</feature>
<dbReference type="InterPro" id="IPR002305">
    <property type="entry name" value="aa-tRNA-synth_Ic"/>
</dbReference>
<evidence type="ECO:0000256" key="12">
    <source>
        <dbReference type="PROSITE-ProRule" id="PRU00182"/>
    </source>
</evidence>
<keyword evidence="7 11" id="KW-0648">Protein biosynthesis</keyword>
<organism evidence="14 15">
    <name type="scientific">Allorhizobium borbori</name>
    <dbReference type="NCBI Taxonomy" id="485907"/>
    <lineage>
        <taxon>Bacteria</taxon>
        <taxon>Pseudomonadati</taxon>
        <taxon>Pseudomonadota</taxon>
        <taxon>Alphaproteobacteria</taxon>
        <taxon>Hyphomicrobiales</taxon>
        <taxon>Rhizobiaceae</taxon>
        <taxon>Rhizobium/Agrobacterium group</taxon>
        <taxon>Allorhizobium</taxon>
    </lineage>
</organism>
<evidence type="ECO:0000256" key="9">
    <source>
        <dbReference type="ARBA" id="ARBA00048248"/>
    </source>
</evidence>
<dbReference type="CDD" id="cd00165">
    <property type="entry name" value="S4"/>
    <property type="match status" value="1"/>
</dbReference>
<keyword evidence="3 11" id="KW-0436">Ligase</keyword>
<dbReference type="EC" id="6.1.1.1" evidence="11"/>
<comment type="caution">
    <text evidence="14">The sequence shown here is derived from an EMBL/GenBank/DDBJ whole genome shotgun (WGS) entry which is preliminary data.</text>
</comment>
<evidence type="ECO:0000313" key="14">
    <source>
        <dbReference type="EMBL" id="MBB4102538.1"/>
    </source>
</evidence>
<evidence type="ECO:0000256" key="6">
    <source>
        <dbReference type="ARBA" id="ARBA00022884"/>
    </source>
</evidence>
<evidence type="ECO:0000256" key="3">
    <source>
        <dbReference type="ARBA" id="ARBA00022598"/>
    </source>
</evidence>
<sequence>MSRFKSDFLRTLDERGFIHQISDEAGLDELFAKETVTAYIGFDPTAPSLHAGGLIQIMMLHWMQKTGHQPISLMGGGTGMVGDPSFKEEARKLMTVDMIEDNIASIKRVFSNYLDYDQATAPALMINNAEWLRPLNYLEFLRDVGRHFSVNRMLSFDSVKTRLDREQSLSFLEFNYMILQAYDFVELAKRYNCRLQMGGSDQWGNIVNGIDLGHRMGTKQLYALTSPLLTTSSGAKMGKSVNGAVWLNPDMLSAYDFWQYWRNTEDADVSRFLKLYTTLPMDEIARLSALAGSEINEVKKILATEITAMLHGRAAAEEAAETARKTFEEGALADNLPSIEVSAAELEAGIGLLALVVKAGLAGSNGEARRHVQGGAVKVNDKGVSDERQIVGTGDITADGVIKLSLGKKKHILVRPV</sequence>
<evidence type="ECO:0000256" key="2">
    <source>
        <dbReference type="ARBA" id="ARBA00022490"/>
    </source>
</evidence>
<keyword evidence="15" id="KW-1185">Reference proteome</keyword>
<dbReference type="PANTHER" id="PTHR11766">
    <property type="entry name" value="TYROSYL-TRNA SYNTHETASE"/>
    <property type="match status" value="1"/>
</dbReference>
<evidence type="ECO:0000256" key="11">
    <source>
        <dbReference type="HAMAP-Rule" id="MF_02006"/>
    </source>
</evidence>
<dbReference type="PROSITE" id="PS00178">
    <property type="entry name" value="AA_TRNA_LIGASE_I"/>
    <property type="match status" value="1"/>
</dbReference>
<dbReference type="Proteomes" id="UP000584824">
    <property type="component" value="Unassembled WGS sequence"/>
</dbReference>
<keyword evidence="6 12" id="KW-0694">RNA-binding</keyword>
<dbReference type="NCBIfam" id="TIGR00234">
    <property type="entry name" value="tyrS"/>
    <property type="match status" value="1"/>
</dbReference>
<feature type="short sequence motif" description="'HIGH' region" evidence="11">
    <location>
        <begin position="44"/>
        <end position="53"/>
    </location>
</feature>
<dbReference type="PROSITE" id="PS50889">
    <property type="entry name" value="S4"/>
    <property type="match status" value="1"/>
</dbReference>
<dbReference type="InterPro" id="IPR054608">
    <property type="entry name" value="SYY-like_C"/>
</dbReference>
<feature type="binding site" evidence="11">
    <location>
        <position position="180"/>
    </location>
    <ligand>
        <name>L-tyrosine</name>
        <dbReference type="ChEBI" id="CHEBI:58315"/>
    </ligand>
</feature>
<comment type="catalytic activity">
    <reaction evidence="9 11">
        <text>tRNA(Tyr) + L-tyrosine + ATP = L-tyrosyl-tRNA(Tyr) + AMP + diphosphate + H(+)</text>
        <dbReference type="Rhea" id="RHEA:10220"/>
        <dbReference type="Rhea" id="RHEA-COMP:9706"/>
        <dbReference type="Rhea" id="RHEA-COMP:9707"/>
        <dbReference type="ChEBI" id="CHEBI:15378"/>
        <dbReference type="ChEBI" id="CHEBI:30616"/>
        <dbReference type="ChEBI" id="CHEBI:33019"/>
        <dbReference type="ChEBI" id="CHEBI:58315"/>
        <dbReference type="ChEBI" id="CHEBI:78442"/>
        <dbReference type="ChEBI" id="CHEBI:78536"/>
        <dbReference type="ChEBI" id="CHEBI:456215"/>
        <dbReference type="EC" id="6.1.1.1"/>
    </reaction>
</comment>
<keyword evidence="5 11" id="KW-0067">ATP-binding</keyword>
<dbReference type="CDD" id="cd00805">
    <property type="entry name" value="TyrRS_core"/>
    <property type="match status" value="1"/>
</dbReference>
<dbReference type="InterPro" id="IPR024107">
    <property type="entry name" value="Tyr-tRNA-ligase_bac_1"/>
</dbReference>
<dbReference type="EMBL" id="JACIDU010000003">
    <property type="protein sequence ID" value="MBB4102538.1"/>
    <property type="molecule type" value="Genomic_DNA"/>
</dbReference>
<comment type="similarity">
    <text evidence="10 11">Belongs to the class-I aminoacyl-tRNA synthetase family. TyrS type 1 subfamily.</text>
</comment>
<gene>
    <name evidence="11" type="primary">tyrS</name>
    <name evidence="14" type="ORF">GGQ66_001073</name>
</gene>
<dbReference type="FunFam" id="1.10.240.10:FF:000001">
    <property type="entry name" value="Tyrosine--tRNA ligase"/>
    <property type="match status" value="1"/>
</dbReference>
<comment type="subcellular location">
    <subcellularLocation>
        <location evidence="1 11">Cytoplasm</location>
    </subcellularLocation>
</comment>
<dbReference type="Pfam" id="PF22421">
    <property type="entry name" value="SYY_C-terminal"/>
    <property type="match status" value="1"/>
</dbReference>
<keyword evidence="4 11" id="KW-0547">Nucleotide-binding</keyword>
<dbReference type="SUPFAM" id="SSF55174">
    <property type="entry name" value="Alpha-L RNA-binding motif"/>
    <property type="match status" value="1"/>
</dbReference>
<evidence type="ECO:0000256" key="1">
    <source>
        <dbReference type="ARBA" id="ARBA00004496"/>
    </source>
</evidence>
<dbReference type="InterPro" id="IPR001412">
    <property type="entry name" value="aa-tRNA-synth_I_CS"/>
</dbReference>
<keyword evidence="8 11" id="KW-0030">Aminoacyl-tRNA synthetase</keyword>
<evidence type="ECO:0000256" key="7">
    <source>
        <dbReference type="ARBA" id="ARBA00022917"/>
    </source>
</evidence>
<dbReference type="RefSeq" id="WP_183790189.1">
    <property type="nucleotide sequence ID" value="NZ_JACIDU010000003.1"/>
</dbReference>
<comment type="function">
    <text evidence="11">Catalyzes the attachment of tyrosine to tRNA(Tyr) in a two-step reaction: tyrosine is first activated by ATP to form Tyr-AMP and then transferred to the acceptor end of tRNA(Tyr).</text>
</comment>
<feature type="short sequence motif" description="'KMSKS' region" evidence="11">
    <location>
        <begin position="236"/>
        <end position="240"/>
    </location>
</feature>
<dbReference type="SUPFAM" id="SSF52374">
    <property type="entry name" value="Nucleotidylyl transferase"/>
    <property type="match status" value="1"/>
</dbReference>
<evidence type="ECO:0000256" key="5">
    <source>
        <dbReference type="ARBA" id="ARBA00022840"/>
    </source>
</evidence>
<proteinExistence type="inferred from homology"/>
<dbReference type="InterPro" id="IPR014729">
    <property type="entry name" value="Rossmann-like_a/b/a_fold"/>
</dbReference>
<dbReference type="HAMAP" id="MF_02006">
    <property type="entry name" value="Tyr_tRNA_synth_type1"/>
    <property type="match status" value="1"/>
</dbReference>
<evidence type="ECO:0000256" key="4">
    <source>
        <dbReference type="ARBA" id="ARBA00022741"/>
    </source>
</evidence>
<dbReference type="PRINTS" id="PR01040">
    <property type="entry name" value="TRNASYNTHTYR"/>
</dbReference>
<name>A0A7W6JZU1_9HYPH</name>
<dbReference type="GO" id="GO:0042803">
    <property type="term" value="F:protein homodimerization activity"/>
    <property type="evidence" value="ECO:0007669"/>
    <property type="project" value="UniProtKB-ARBA"/>
</dbReference>
<dbReference type="FunFam" id="3.40.50.620:FF:000008">
    <property type="entry name" value="Tyrosine--tRNA ligase"/>
    <property type="match status" value="1"/>
</dbReference>
<keyword evidence="2 11" id="KW-0963">Cytoplasm</keyword>
<dbReference type="InterPro" id="IPR024088">
    <property type="entry name" value="Tyr-tRNA-ligase_bac-type"/>
</dbReference>
<evidence type="ECO:0000259" key="13">
    <source>
        <dbReference type="Pfam" id="PF22421"/>
    </source>
</evidence>
<evidence type="ECO:0000313" key="15">
    <source>
        <dbReference type="Proteomes" id="UP000584824"/>
    </source>
</evidence>
<evidence type="ECO:0000256" key="10">
    <source>
        <dbReference type="ARBA" id="ARBA00060965"/>
    </source>
</evidence>
<feature type="domain" description="Tyrosine--tRNA ligase SYY-like C-terminal" evidence="13">
    <location>
        <begin position="332"/>
        <end position="414"/>
    </location>
</feature>
<dbReference type="GO" id="GO:0004831">
    <property type="term" value="F:tyrosine-tRNA ligase activity"/>
    <property type="evidence" value="ECO:0007669"/>
    <property type="project" value="UniProtKB-UniRule"/>
</dbReference>
<feature type="binding site" evidence="11">
    <location>
        <position position="176"/>
    </location>
    <ligand>
        <name>L-tyrosine</name>
        <dbReference type="ChEBI" id="CHEBI:58315"/>
    </ligand>
</feature>
<dbReference type="PANTHER" id="PTHR11766:SF0">
    <property type="entry name" value="TYROSINE--TRNA LIGASE, MITOCHONDRIAL"/>
    <property type="match status" value="1"/>
</dbReference>
<feature type="binding site" evidence="11">
    <location>
        <position position="239"/>
    </location>
    <ligand>
        <name>ATP</name>
        <dbReference type="ChEBI" id="CHEBI:30616"/>
    </ligand>
</feature>
<dbReference type="GO" id="GO:0003723">
    <property type="term" value="F:RNA binding"/>
    <property type="evidence" value="ECO:0007669"/>
    <property type="project" value="UniProtKB-KW"/>
</dbReference>
<dbReference type="AlphaFoldDB" id="A0A7W6JZU1"/>
<dbReference type="GO" id="GO:0006437">
    <property type="term" value="P:tyrosyl-tRNA aminoacylation"/>
    <property type="evidence" value="ECO:0007669"/>
    <property type="project" value="UniProtKB-UniRule"/>
</dbReference>
<dbReference type="InterPro" id="IPR036986">
    <property type="entry name" value="S4_RNA-bd_sf"/>
</dbReference>
<dbReference type="GO" id="GO:0005524">
    <property type="term" value="F:ATP binding"/>
    <property type="evidence" value="ECO:0007669"/>
    <property type="project" value="UniProtKB-UniRule"/>
</dbReference>
<accession>A0A7W6JZU1</accession>